<evidence type="ECO:0000256" key="3">
    <source>
        <dbReference type="ARBA" id="ARBA00022618"/>
    </source>
</evidence>
<keyword evidence="6 8" id="KW-0472">Membrane</keyword>
<dbReference type="HAMAP" id="MF_00912">
    <property type="entry name" value="DivIB"/>
    <property type="match status" value="1"/>
</dbReference>
<evidence type="ECO:0000256" key="4">
    <source>
        <dbReference type="ARBA" id="ARBA00022692"/>
    </source>
</evidence>
<comment type="caution">
    <text evidence="10">The sequence shown here is derived from an EMBL/GenBank/DDBJ whole genome shotgun (WGS) entry which is preliminary data.</text>
</comment>
<dbReference type="InterPro" id="IPR026580">
    <property type="entry name" value="DivIB"/>
</dbReference>
<gene>
    <name evidence="8" type="primary">divIB</name>
    <name evidence="10" type="ORF">J2Z32_000996</name>
</gene>
<dbReference type="Gene3D" id="3.10.20.310">
    <property type="entry name" value="membrane protein fhac"/>
    <property type="match status" value="1"/>
</dbReference>
<evidence type="ECO:0000313" key="10">
    <source>
        <dbReference type="EMBL" id="MBP1904379.1"/>
    </source>
</evidence>
<keyword evidence="2 8" id="KW-1003">Cell membrane</keyword>
<dbReference type="Gene3D" id="3.40.50.10960">
    <property type="match status" value="1"/>
</dbReference>
<comment type="similarity">
    <text evidence="8">Belongs to the FtsQ/DivIB family. DivIB subfamily.</text>
</comment>
<comment type="subcellular location">
    <subcellularLocation>
        <location evidence="8">Cell membrane</location>
        <topology evidence="8">Single-pass type II membrane protein</topology>
    </subcellularLocation>
    <subcellularLocation>
        <location evidence="1">Membrane</location>
    </subcellularLocation>
    <text evidence="8">Localizes to the division septum.</text>
</comment>
<keyword evidence="7 8" id="KW-0131">Cell cycle</keyword>
<evidence type="ECO:0000259" key="9">
    <source>
        <dbReference type="PROSITE" id="PS51779"/>
    </source>
</evidence>
<keyword evidence="3 8" id="KW-0132">Cell division</keyword>
<dbReference type="InterPro" id="IPR034746">
    <property type="entry name" value="POTRA"/>
</dbReference>
<evidence type="ECO:0000256" key="6">
    <source>
        <dbReference type="ARBA" id="ARBA00023136"/>
    </source>
</evidence>
<sequence length="247" mass="27584">MEKANVPVLKQNKPNKRGNRKVKWIIVTLFISILTILFFRSSLSEVSEINFEGNKYVTTEQLMKAVEVQKGDAFFGTSSGTIEQRLEKVQSIQSVTVQKSFPGVINIQVQEYPVLAYTLDANGGLKGLLTNGVMIPFENGTVVIDKPILSQWKENDPNLKKLGSALSQIDANLVSDISEIAPEPTLSYPDRIKMYTRSHFVVISSISLLPQKAEYMNRILESQEPGILKLLDADSYVPFSTNVDTEK</sequence>
<evidence type="ECO:0000256" key="7">
    <source>
        <dbReference type="ARBA" id="ARBA00023306"/>
    </source>
</evidence>
<dbReference type="PROSITE" id="PS51779">
    <property type="entry name" value="POTRA"/>
    <property type="match status" value="1"/>
</dbReference>
<dbReference type="PANTHER" id="PTHR37820">
    <property type="entry name" value="CELL DIVISION PROTEIN DIVIB"/>
    <property type="match status" value="1"/>
</dbReference>
<protein>
    <recommendedName>
        <fullName evidence="8">Cell division protein DivIB</fullName>
    </recommendedName>
</protein>
<dbReference type="PANTHER" id="PTHR37820:SF1">
    <property type="entry name" value="CELL DIVISION PROTEIN FTSQ"/>
    <property type="match status" value="1"/>
</dbReference>
<keyword evidence="5 8" id="KW-1133">Transmembrane helix</keyword>
<evidence type="ECO:0000256" key="1">
    <source>
        <dbReference type="ARBA" id="ARBA00004370"/>
    </source>
</evidence>
<dbReference type="EMBL" id="JAGGKG010000003">
    <property type="protein sequence ID" value="MBP1904379.1"/>
    <property type="molecule type" value="Genomic_DNA"/>
</dbReference>
<reference evidence="10 11" key="1">
    <citation type="submission" date="2021-03" db="EMBL/GenBank/DDBJ databases">
        <title>Genomic Encyclopedia of Type Strains, Phase IV (KMG-IV): sequencing the most valuable type-strain genomes for metagenomic binning, comparative biology and taxonomic classification.</title>
        <authorList>
            <person name="Goeker M."/>
        </authorList>
    </citation>
    <scope>NUCLEOTIDE SEQUENCE [LARGE SCALE GENOMIC DNA]</scope>
    <source>
        <strain evidence="10 11">DSM 14349</strain>
    </source>
</reference>
<comment type="function">
    <text evidence="8">Cell division protein that may be involved in stabilizing or promoting the assembly of the division complex.</text>
</comment>
<evidence type="ECO:0000256" key="5">
    <source>
        <dbReference type="ARBA" id="ARBA00022989"/>
    </source>
</evidence>
<accession>A0ABS4FPT0</accession>
<evidence type="ECO:0000256" key="2">
    <source>
        <dbReference type="ARBA" id="ARBA00022475"/>
    </source>
</evidence>
<dbReference type="RefSeq" id="WP_210088055.1">
    <property type="nucleotide sequence ID" value="NZ_JAGGKG010000003.1"/>
</dbReference>
<organism evidence="10 11">
    <name type="scientific">Paenibacillus turicensis</name>
    <dbReference type="NCBI Taxonomy" id="160487"/>
    <lineage>
        <taxon>Bacteria</taxon>
        <taxon>Bacillati</taxon>
        <taxon>Bacillota</taxon>
        <taxon>Bacilli</taxon>
        <taxon>Bacillales</taxon>
        <taxon>Paenibacillaceae</taxon>
        <taxon>Paenibacillus</taxon>
    </lineage>
</organism>
<evidence type="ECO:0000313" key="11">
    <source>
        <dbReference type="Proteomes" id="UP001519272"/>
    </source>
</evidence>
<evidence type="ECO:0000256" key="8">
    <source>
        <dbReference type="HAMAP-Rule" id="MF_00912"/>
    </source>
</evidence>
<keyword evidence="4 8" id="KW-0812">Transmembrane</keyword>
<dbReference type="InterPro" id="IPR050487">
    <property type="entry name" value="FtsQ_DivIB"/>
</dbReference>
<dbReference type="GO" id="GO:0051301">
    <property type="term" value="P:cell division"/>
    <property type="evidence" value="ECO:0007669"/>
    <property type="project" value="UniProtKB-KW"/>
</dbReference>
<dbReference type="Pfam" id="PF08478">
    <property type="entry name" value="POTRA_1"/>
    <property type="match status" value="1"/>
</dbReference>
<dbReference type="Proteomes" id="UP001519272">
    <property type="component" value="Unassembled WGS sequence"/>
</dbReference>
<dbReference type="InterPro" id="IPR013685">
    <property type="entry name" value="POTRA_FtsQ_type"/>
</dbReference>
<feature type="transmembrane region" description="Helical" evidence="8">
    <location>
        <begin position="21"/>
        <end position="39"/>
    </location>
</feature>
<name>A0ABS4FPT0_9BACL</name>
<keyword evidence="11" id="KW-1185">Reference proteome</keyword>
<feature type="domain" description="POTRA" evidence="9">
    <location>
        <begin position="44"/>
        <end position="112"/>
    </location>
</feature>
<proteinExistence type="inferred from homology"/>